<accession>A0A450T6F7</accession>
<dbReference type="SUPFAM" id="SSF81593">
    <property type="entry name" value="Nucleotidyltransferase substrate binding subunit/domain"/>
    <property type="match status" value="1"/>
</dbReference>
<protein>
    <recommendedName>
        <fullName evidence="2">Nucleotidyltransferase substrate binding protein, HI0074 family</fullName>
    </recommendedName>
</protein>
<sequence length="161" mass="18512">MNQGTFGAVERTRSLLAICQREAHYLHRTNQRLFSAPITASHIRRLPEDDALSERVDAFVTRFGRLQDAIGDKLLPVFLRLMEEIPGAMLENLDRVERLGLVESADDWIAIRKLRNRMIHEYMTGPDELADALNAAHDYVPTLQNTLDKIIERIGRRYSDL</sequence>
<dbReference type="AlphaFoldDB" id="A0A450T6F7"/>
<organism evidence="1">
    <name type="scientific">Candidatus Kentrum sp. DK</name>
    <dbReference type="NCBI Taxonomy" id="2126562"/>
    <lineage>
        <taxon>Bacteria</taxon>
        <taxon>Pseudomonadati</taxon>
        <taxon>Pseudomonadota</taxon>
        <taxon>Gammaproteobacteria</taxon>
        <taxon>Candidatus Kentrum</taxon>
    </lineage>
</organism>
<gene>
    <name evidence="1" type="ORF">BECKDK2373B_GA0170837_11096</name>
</gene>
<evidence type="ECO:0000313" key="1">
    <source>
        <dbReference type="EMBL" id="VFJ62303.1"/>
    </source>
</evidence>
<dbReference type="Gene3D" id="1.20.120.330">
    <property type="entry name" value="Nucleotidyltransferases domain 2"/>
    <property type="match status" value="1"/>
</dbReference>
<evidence type="ECO:0008006" key="2">
    <source>
        <dbReference type="Google" id="ProtNLM"/>
    </source>
</evidence>
<proteinExistence type="predicted"/>
<dbReference type="EMBL" id="CAADEX010000109">
    <property type="protein sequence ID" value="VFJ62303.1"/>
    <property type="molecule type" value="Genomic_DNA"/>
</dbReference>
<name>A0A450T6F7_9GAMM</name>
<reference evidence="1" key="1">
    <citation type="submission" date="2019-02" db="EMBL/GenBank/DDBJ databases">
        <authorList>
            <person name="Gruber-Vodicka R. H."/>
            <person name="Seah K. B. B."/>
        </authorList>
    </citation>
    <scope>NUCLEOTIDE SEQUENCE</scope>
    <source>
        <strain evidence="1">BECK_DK47</strain>
    </source>
</reference>